<dbReference type="FunFam" id="3.40.50.300:FF:000489">
    <property type="entry name" value="Primosome assembly protein PriA"/>
    <property type="match status" value="1"/>
</dbReference>
<proteinExistence type="inferred from homology"/>
<keyword evidence="1 12" id="KW-0639">Primosome</keyword>
<comment type="similarity">
    <text evidence="12">Belongs to the helicase family. PriA subfamily.</text>
</comment>
<dbReference type="InterPro" id="IPR005259">
    <property type="entry name" value="PriA"/>
</dbReference>
<keyword evidence="6 12" id="KW-0347">Helicase</keyword>
<feature type="binding site" evidence="12">
    <location>
        <position position="551"/>
    </location>
    <ligand>
        <name>Zn(2+)</name>
        <dbReference type="ChEBI" id="CHEBI:29105"/>
        <label>2</label>
    </ligand>
</feature>
<dbReference type="RefSeq" id="WP_087677675.1">
    <property type="nucleotide sequence ID" value="NZ_FUWV01000001.1"/>
</dbReference>
<feature type="domain" description="Helicase C-terminal" evidence="14">
    <location>
        <begin position="505"/>
        <end position="725"/>
    </location>
</feature>
<evidence type="ECO:0000256" key="8">
    <source>
        <dbReference type="ARBA" id="ARBA00022840"/>
    </source>
</evidence>
<feature type="binding site" evidence="12">
    <location>
        <position position="567"/>
    </location>
    <ligand>
        <name>Zn(2+)</name>
        <dbReference type="ChEBI" id="CHEBI:29105"/>
        <label>1</label>
    </ligand>
</feature>
<keyword evidence="16" id="KW-1185">Reference proteome</keyword>
<dbReference type="FunFam" id="3.40.1440.60:FF:000001">
    <property type="entry name" value="Primosomal protein N"/>
    <property type="match status" value="1"/>
</dbReference>
<dbReference type="GO" id="GO:0006270">
    <property type="term" value="P:DNA replication initiation"/>
    <property type="evidence" value="ECO:0007669"/>
    <property type="project" value="TreeGrafter"/>
</dbReference>
<keyword evidence="7 12" id="KW-0862">Zinc</keyword>
<dbReference type="GO" id="GO:0006269">
    <property type="term" value="P:DNA replication, synthesis of primer"/>
    <property type="evidence" value="ECO:0007669"/>
    <property type="project" value="UniProtKB-KW"/>
</dbReference>
<evidence type="ECO:0000256" key="6">
    <source>
        <dbReference type="ARBA" id="ARBA00022806"/>
    </source>
</evidence>
<evidence type="ECO:0000259" key="14">
    <source>
        <dbReference type="PROSITE" id="PS51194"/>
    </source>
</evidence>
<dbReference type="OrthoDB" id="9759544at2"/>
<dbReference type="PANTHER" id="PTHR30580">
    <property type="entry name" value="PRIMOSOMAL PROTEIN N"/>
    <property type="match status" value="1"/>
</dbReference>
<evidence type="ECO:0000256" key="9">
    <source>
        <dbReference type="ARBA" id="ARBA00023125"/>
    </source>
</evidence>
<feature type="binding site" evidence="12">
    <location>
        <position position="527"/>
    </location>
    <ligand>
        <name>Zn(2+)</name>
        <dbReference type="ChEBI" id="CHEBI:29105"/>
        <label>1</label>
    </ligand>
</feature>
<dbReference type="GO" id="GO:0006310">
    <property type="term" value="P:DNA recombination"/>
    <property type="evidence" value="ECO:0007669"/>
    <property type="project" value="InterPro"/>
</dbReference>
<evidence type="ECO:0000256" key="2">
    <source>
        <dbReference type="ARBA" id="ARBA00022705"/>
    </source>
</evidence>
<dbReference type="InterPro" id="IPR041222">
    <property type="entry name" value="PriA_3primeBD"/>
</dbReference>
<dbReference type="PROSITE" id="PS51194">
    <property type="entry name" value="HELICASE_CTER"/>
    <property type="match status" value="1"/>
</dbReference>
<dbReference type="GO" id="GO:0043138">
    <property type="term" value="F:3'-5' DNA helicase activity"/>
    <property type="evidence" value="ECO:0007669"/>
    <property type="project" value="UniProtKB-EC"/>
</dbReference>
<dbReference type="Gene3D" id="3.40.1440.60">
    <property type="entry name" value="PriA, 3(prime) DNA-binding domain"/>
    <property type="match status" value="1"/>
</dbReference>
<sequence length="821" mass="96016">MEKIYAQVIINQFNHSIDKPFNYRIPVCLIKSIQIGQRVIVPFGMGNQKIDAFVINITNFCNITEGKIKDIEQIVEETPLLTKNQIKLACWMRNYYLCTYIEAIQVMIPSGLKIEKREMISLNREILDKTKKQKWSSSFDREFLQYLFHKKTEVELEEIKKRFPVKDLKKQIKRLQQKEYIFIRKDFRTKIKDKEEKYIALSGKYKDKGEYLKEIRKGAYKQKQVLEYLEHFPCNYREFRKKLKVTSSTLKPLLEKNLIKITSKIIFRNPYENKGFKNPSVSLTKEQRFIIDEFRKLANDSSQKILIHGVTGSGKTEIYLNMIEFMLNKKKQSILLVPEISLTPQMIERVMGRFGEQVSILHSGLSNGEKYDQWKKIKQGKSNIVVGARSAIFAPLDKLGLIIIDEEHEITYKSSNNPRYHTIQIAEKRCEIENCHLVLGSATPSMESYYKGKAGKYHLYELKHRVKNIPMPKIELIDMRNELKEGNYSILSNSLKKELYFNLENKQQSILFLNRRGYSTAVSCRQCGYLEKCPHCDVSLTYHFNGKKLICHYCGYSKLAPKICPVCKSKKIKYLGTGTQKVQTIVEKEFPNAKILRMDVDTTRKKGAHQRIINSFKNQEADILIGTQMIAKGLDFPNVTLVGVIIADTSLNLPDYNSAERTFQLMTQVAGRSGRGDLLGKVIVQTYQPNHYSLIHAKNHDYTHFYNDEIAIRKEMLYPPFKEIINIVFSSENEKDLIQQCYEFYMELINHTKKVKKDLQKDIYKPVPSPVSKIKSKYRWHMIIKTSYPNEFKEILRKIYHEYLNKSQMHISIDINPTSIL</sequence>
<dbReference type="CDD" id="cd17929">
    <property type="entry name" value="DEXHc_priA"/>
    <property type="match status" value="1"/>
</dbReference>
<dbReference type="NCBIfam" id="TIGR00595">
    <property type="entry name" value="priA"/>
    <property type="match status" value="1"/>
</dbReference>
<comment type="subunit">
    <text evidence="12">Component of the replication restart primosome.</text>
</comment>
<dbReference type="GO" id="GO:0008270">
    <property type="term" value="F:zinc ion binding"/>
    <property type="evidence" value="ECO:0007669"/>
    <property type="project" value="UniProtKB-UniRule"/>
</dbReference>
<comment type="catalytic activity">
    <reaction evidence="12">
        <text>Couples ATP hydrolysis with the unwinding of duplex DNA by translocating in the 3'-5' direction.</text>
        <dbReference type="EC" id="5.6.2.4"/>
    </reaction>
</comment>
<dbReference type="EMBL" id="FUWV01000001">
    <property type="protein sequence ID" value="SJZ35512.1"/>
    <property type="molecule type" value="Genomic_DNA"/>
</dbReference>
<evidence type="ECO:0000256" key="10">
    <source>
        <dbReference type="ARBA" id="ARBA00023235"/>
    </source>
</evidence>
<evidence type="ECO:0000256" key="5">
    <source>
        <dbReference type="ARBA" id="ARBA00022801"/>
    </source>
</evidence>
<dbReference type="InterPro" id="IPR001650">
    <property type="entry name" value="Helicase_C-like"/>
</dbReference>
<dbReference type="Pfam" id="PF18074">
    <property type="entry name" value="PriA_C"/>
    <property type="match status" value="1"/>
</dbReference>
<evidence type="ECO:0000259" key="13">
    <source>
        <dbReference type="PROSITE" id="PS51192"/>
    </source>
</evidence>
<feature type="binding site" evidence="12">
    <location>
        <position position="536"/>
    </location>
    <ligand>
        <name>Zn(2+)</name>
        <dbReference type="ChEBI" id="CHEBI:29105"/>
        <label>2</label>
    </ligand>
</feature>
<evidence type="ECO:0000256" key="7">
    <source>
        <dbReference type="ARBA" id="ARBA00022833"/>
    </source>
</evidence>
<dbReference type="InterPro" id="IPR027417">
    <property type="entry name" value="P-loop_NTPase"/>
</dbReference>
<dbReference type="GO" id="GO:0005524">
    <property type="term" value="F:ATP binding"/>
    <property type="evidence" value="ECO:0007669"/>
    <property type="project" value="UniProtKB-UniRule"/>
</dbReference>
<dbReference type="AlphaFoldDB" id="A0A1T4JZ34"/>
<keyword evidence="5 12" id="KW-0378">Hydrolase</keyword>
<dbReference type="Pfam" id="PF17764">
    <property type="entry name" value="PriA_3primeBD"/>
    <property type="match status" value="1"/>
</dbReference>
<dbReference type="GO" id="GO:0003677">
    <property type="term" value="F:DNA binding"/>
    <property type="evidence" value="ECO:0007669"/>
    <property type="project" value="UniProtKB-UniRule"/>
</dbReference>
<comment type="catalytic activity">
    <reaction evidence="11 12">
        <text>ATP + H2O = ADP + phosphate + H(+)</text>
        <dbReference type="Rhea" id="RHEA:13065"/>
        <dbReference type="ChEBI" id="CHEBI:15377"/>
        <dbReference type="ChEBI" id="CHEBI:15378"/>
        <dbReference type="ChEBI" id="CHEBI:30616"/>
        <dbReference type="ChEBI" id="CHEBI:43474"/>
        <dbReference type="ChEBI" id="CHEBI:456216"/>
        <dbReference type="EC" id="5.6.2.4"/>
    </reaction>
</comment>
<protein>
    <recommendedName>
        <fullName evidence="12">Replication restart protein PriA</fullName>
    </recommendedName>
    <alternativeName>
        <fullName evidence="12">ATP-dependent DNA helicase PriA</fullName>
        <ecNumber evidence="12">5.6.2.4</ecNumber>
    </alternativeName>
    <alternativeName>
        <fullName evidence="12">DNA 3'-5' helicase PriA</fullName>
    </alternativeName>
</protein>
<keyword evidence="9 12" id="KW-0238">DNA-binding</keyword>
<feature type="binding site" evidence="12">
    <location>
        <position position="564"/>
    </location>
    <ligand>
        <name>Zn(2+)</name>
        <dbReference type="ChEBI" id="CHEBI:29105"/>
        <label>1</label>
    </ligand>
</feature>
<dbReference type="InterPro" id="IPR006935">
    <property type="entry name" value="Helicase/UvrB_N"/>
</dbReference>
<dbReference type="NCBIfam" id="NF004066">
    <property type="entry name" value="PRK05580.1-3"/>
    <property type="match status" value="1"/>
</dbReference>
<reference evidence="15 16" key="1">
    <citation type="submission" date="2017-02" db="EMBL/GenBank/DDBJ databases">
        <authorList>
            <person name="Peterson S.W."/>
        </authorList>
    </citation>
    <scope>NUCLEOTIDE SEQUENCE [LARGE SCALE GENOMIC DNA]</scope>
    <source>
        <strain evidence="15 16">DSM 15102</strain>
    </source>
</reference>
<feature type="binding site" evidence="12">
    <location>
        <position position="533"/>
    </location>
    <ligand>
        <name>Zn(2+)</name>
        <dbReference type="ChEBI" id="CHEBI:29105"/>
        <label>2</label>
    </ligand>
</feature>
<dbReference type="SUPFAM" id="SSF52540">
    <property type="entry name" value="P-loop containing nucleoside triphosphate hydrolases"/>
    <property type="match status" value="2"/>
</dbReference>
<dbReference type="Pfam" id="PF04851">
    <property type="entry name" value="ResIII"/>
    <property type="match status" value="1"/>
</dbReference>
<dbReference type="EC" id="5.6.2.4" evidence="12"/>
<gene>
    <name evidence="12" type="primary">priA</name>
    <name evidence="15" type="ORF">SAMN02745973_00232</name>
</gene>
<evidence type="ECO:0000256" key="1">
    <source>
        <dbReference type="ARBA" id="ARBA00022515"/>
    </source>
</evidence>
<evidence type="ECO:0000256" key="12">
    <source>
        <dbReference type="HAMAP-Rule" id="MF_00983"/>
    </source>
</evidence>
<dbReference type="Pfam" id="PF18319">
    <property type="entry name" value="Zn_ribbon_PriA"/>
    <property type="match status" value="1"/>
</dbReference>
<dbReference type="GO" id="GO:0016887">
    <property type="term" value="F:ATP hydrolysis activity"/>
    <property type="evidence" value="ECO:0007669"/>
    <property type="project" value="RHEA"/>
</dbReference>
<keyword evidence="2 12" id="KW-0235">DNA replication</keyword>
<dbReference type="Gene3D" id="3.40.50.300">
    <property type="entry name" value="P-loop containing nucleotide triphosphate hydrolases"/>
    <property type="match status" value="2"/>
</dbReference>
<evidence type="ECO:0000256" key="11">
    <source>
        <dbReference type="ARBA" id="ARBA00048988"/>
    </source>
</evidence>
<keyword evidence="4 12" id="KW-0547">Nucleotide-binding</keyword>
<dbReference type="CDD" id="cd18804">
    <property type="entry name" value="SF2_C_priA"/>
    <property type="match status" value="1"/>
</dbReference>
<evidence type="ECO:0000256" key="3">
    <source>
        <dbReference type="ARBA" id="ARBA00022723"/>
    </source>
</evidence>
<dbReference type="InterPro" id="IPR014001">
    <property type="entry name" value="Helicase_ATP-bd"/>
</dbReference>
<dbReference type="Pfam" id="PF00271">
    <property type="entry name" value="Helicase_C"/>
    <property type="match status" value="1"/>
</dbReference>
<dbReference type="InterPro" id="IPR040498">
    <property type="entry name" value="PriA_CRR"/>
</dbReference>
<keyword evidence="8 12" id="KW-0067">ATP-binding</keyword>
<dbReference type="PROSITE" id="PS51192">
    <property type="entry name" value="HELICASE_ATP_BIND_1"/>
    <property type="match status" value="1"/>
</dbReference>
<dbReference type="SMART" id="SM00490">
    <property type="entry name" value="HELICc"/>
    <property type="match status" value="1"/>
</dbReference>
<dbReference type="PANTHER" id="PTHR30580:SF0">
    <property type="entry name" value="PRIMOSOMAL PROTEIN N"/>
    <property type="match status" value="1"/>
</dbReference>
<comment type="function">
    <text evidence="12">Initiates the restart of stalled replication forks, which reloads the replicative helicase on sites other than the origin of replication. Recognizes and binds to abandoned replication forks and remodels them to uncover a helicase loading site. Promotes assembly of the primosome at these replication forks.</text>
</comment>
<organism evidence="15 16">
    <name type="scientific">Garciella nitratireducens DSM 15102</name>
    <dbReference type="NCBI Taxonomy" id="1121911"/>
    <lineage>
        <taxon>Bacteria</taxon>
        <taxon>Bacillati</taxon>
        <taxon>Bacillota</taxon>
        <taxon>Clostridia</taxon>
        <taxon>Eubacteriales</taxon>
        <taxon>Eubacteriaceae</taxon>
        <taxon>Garciella</taxon>
    </lineage>
</organism>
<evidence type="ECO:0000313" key="15">
    <source>
        <dbReference type="EMBL" id="SJZ35512.1"/>
    </source>
</evidence>
<name>A0A1T4JZ34_9FIRM</name>
<keyword evidence="3 12" id="KW-0479">Metal-binding</keyword>
<dbReference type="InterPro" id="IPR041236">
    <property type="entry name" value="PriA_C"/>
</dbReference>
<dbReference type="HAMAP" id="MF_00983">
    <property type="entry name" value="PriA"/>
    <property type="match status" value="1"/>
</dbReference>
<dbReference type="InterPro" id="IPR042115">
    <property type="entry name" value="PriA_3primeBD_sf"/>
</dbReference>
<comment type="cofactor">
    <cofactor evidence="12">
        <name>Zn(2+)</name>
        <dbReference type="ChEBI" id="CHEBI:29105"/>
    </cofactor>
    <text evidence="12">Binds 2 zinc ions per subunit.</text>
</comment>
<accession>A0A1T4JZ34</accession>
<feature type="binding site" evidence="12">
    <location>
        <position position="524"/>
    </location>
    <ligand>
        <name>Zn(2+)</name>
        <dbReference type="ChEBI" id="CHEBI:29105"/>
        <label>1</label>
    </ligand>
</feature>
<dbReference type="Proteomes" id="UP000196365">
    <property type="component" value="Unassembled WGS sequence"/>
</dbReference>
<evidence type="ECO:0000313" key="16">
    <source>
        <dbReference type="Proteomes" id="UP000196365"/>
    </source>
</evidence>
<feature type="domain" description="Helicase ATP-binding" evidence="13">
    <location>
        <begin position="296"/>
        <end position="462"/>
    </location>
</feature>
<dbReference type="GO" id="GO:0006302">
    <property type="term" value="P:double-strand break repair"/>
    <property type="evidence" value="ECO:0007669"/>
    <property type="project" value="InterPro"/>
</dbReference>
<dbReference type="GO" id="GO:1990077">
    <property type="term" value="C:primosome complex"/>
    <property type="evidence" value="ECO:0007669"/>
    <property type="project" value="UniProtKB-UniRule"/>
</dbReference>
<feature type="binding site" evidence="12">
    <location>
        <position position="554"/>
    </location>
    <ligand>
        <name>Zn(2+)</name>
        <dbReference type="ChEBI" id="CHEBI:29105"/>
        <label>2</label>
    </ligand>
</feature>
<keyword evidence="10 12" id="KW-0413">Isomerase</keyword>
<dbReference type="SMART" id="SM00487">
    <property type="entry name" value="DEXDc"/>
    <property type="match status" value="1"/>
</dbReference>
<evidence type="ECO:0000256" key="4">
    <source>
        <dbReference type="ARBA" id="ARBA00022741"/>
    </source>
</evidence>